<dbReference type="InterPro" id="IPR036849">
    <property type="entry name" value="Enolase-like_C_sf"/>
</dbReference>
<evidence type="ECO:0000313" key="5">
    <source>
        <dbReference type="EMBL" id="SVA01553.1"/>
    </source>
</evidence>
<evidence type="ECO:0000256" key="3">
    <source>
        <dbReference type="ARBA" id="ARBA00022842"/>
    </source>
</evidence>
<keyword evidence="2" id="KW-0479">Metal-binding</keyword>
<dbReference type="InterPro" id="IPR013341">
    <property type="entry name" value="Mandelate_racemase_N_dom"/>
</dbReference>
<dbReference type="GO" id="GO:0000287">
    <property type="term" value="F:magnesium ion binding"/>
    <property type="evidence" value="ECO:0007669"/>
    <property type="project" value="TreeGrafter"/>
</dbReference>
<dbReference type="PROSITE" id="PS00909">
    <property type="entry name" value="MR_MLE_2"/>
    <property type="match status" value="1"/>
</dbReference>
<dbReference type="SFLD" id="SFLDS00001">
    <property type="entry name" value="Enolase"/>
    <property type="match status" value="1"/>
</dbReference>
<dbReference type="GO" id="GO:0009063">
    <property type="term" value="P:amino acid catabolic process"/>
    <property type="evidence" value="ECO:0007669"/>
    <property type="project" value="InterPro"/>
</dbReference>
<dbReference type="InterPro" id="IPR046945">
    <property type="entry name" value="RHMD-like"/>
</dbReference>
<dbReference type="PANTHER" id="PTHR13794">
    <property type="entry name" value="ENOLASE SUPERFAMILY, MANDELATE RACEMASE"/>
    <property type="match status" value="1"/>
</dbReference>
<keyword evidence="3" id="KW-0460">Magnesium</keyword>
<dbReference type="PANTHER" id="PTHR13794:SF58">
    <property type="entry name" value="MITOCHONDRIAL ENOLASE SUPERFAMILY MEMBER 1"/>
    <property type="match status" value="1"/>
</dbReference>
<dbReference type="SMART" id="SM00922">
    <property type="entry name" value="MR_MLE"/>
    <property type="match status" value="1"/>
</dbReference>
<dbReference type="InterPro" id="IPR029017">
    <property type="entry name" value="Enolase-like_N"/>
</dbReference>
<dbReference type="Gene3D" id="3.30.390.10">
    <property type="entry name" value="Enolase-like, N-terminal domain"/>
    <property type="match status" value="1"/>
</dbReference>
<comment type="cofactor">
    <cofactor evidence="1">
        <name>Mg(2+)</name>
        <dbReference type="ChEBI" id="CHEBI:18420"/>
    </cofactor>
</comment>
<evidence type="ECO:0000256" key="2">
    <source>
        <dbReference type="ARBA" id="ARBA00022723"/>
    </source>
</evidence>
<feature type="domain" description="Mandelate racemase/muconate lactonizing enzyme C-terminal" evidence="4">
    <location>
        <begin position="148"/>
        <end position="246"/>
    </location>
</feature>
<organism evidence="5">
    <name type="scientific">marine metagenome</name>
    <dbReference type="NCBI Taxonomy" id="408172"/>
    <lineage>
        <taxon>unclassified sequences</taxon>
        <taxon>metagenomes</taxon>
        <taxon>ecological metagenomes</taxon>
    </lineage>
</organism>
<dbReference type="InterPro" id="IPR013342">
    <property type="entry name" value="Mandelate_racemase_C"/>
</dbReference>
<dbReference type="EMBL" id="UINC01002915">
    <property type="protein sequence ID" value="SVA01553.1"/>
    <property type="molecule type" value="Genomic_DNA"/>
</dbReference>
<dbReference type="InterPro" id="IPR018110">
    <property type="entry name" value="Mandel_Rmase/mucon_lact_enz_CS"/>
</dbReference>
<sequence>MAIVISNIKTTPVLVPFRHPPVTASGAIGELPLVLLDVETDVGLTGHAYLFVFLKSMLKPTMSCVAAIEELVRGMNADPEQIDPLLRQQLRLLDTHGILGQVLAGLDMALWDIRAKSEELSLAKVLGDPKEYVKAYNSCGLWLEKGDPEKLADQAQELLAEGDFSAVKLRLGYETFKEDLAAVRSVKRSCGDAIDLMSDFNQGLDRKEALSRCQALDGEGLYWIEEPVRYDDYHGSSAVAAAVDTPIQTGENLLNPLEFQKALKAKAADFYMLDVQRIAGVSGWRAAVTLPEAESIPVSTHLFPEISIHLMATTNNADWLEYVDWASPIIREPTVASGGKVQVPTTVGNGIEWNDEAVARYQVE</sequence>
<dbReference type="AlphaFoldDB" id="A0A381SJV8"/>
<dbReference type="Pfam" id="PF02746">
    <property type="entry name" value="MR_MLE_N"/>
    <property type="match status" value="1"/>
</dbReference>
<name>A0A381SJV8_9ZZZZ</name>
<protein>
    <recommendedName>
        <fullName evidence="4">Mandelate racemase/muconate lactonizing enzyme C-terminal domain-containing protein</fullName>
    </recommendedName>
</protein>
<dbReference type="GO" id="GO:0016052">
    <property type="term" value="P:carbohydrate catabolic process"/>
    <property type="evidence" value="ECO:0007669"/>
    <property type="project" value="TreeGrafter"/>
</dbReference>
<evidence type="ECO:0000256" key="1">
    <source>
        <dbReference type="ARBA" id="ARBA00001946"/>
    </source>
</evidence>
<reference evidence="5" key="1">
    <citation type="submission" date="2018-05" db="EMBL/GenBank/DDBJ databases">
        <authorList>
            <person name="Lanie J.A."/>
            <person name="Ng W.-L."/>
            <person name="Kazmierczak K.M."/>
            <person name="Andrzejewski T.M."/>
            <person name="Davidsen T.M."/>
            <person name="Wayne K.J."/>
            <person name="Tettelin H."/>
            <person name="Glass J.I."/>
            <person name="Rusch D."/>
            <person name="Podicherti R."/>
            <person name="Tsui H.-C.T."/>
            <person name="Winkler M.E."/>
        </authorList>
    </citation>
    <scope>NUCLEOTIDE SEQUENCE</scope>
</reference>
<proteinExistence type="predicted"/>
<dbReference type="Pfam" id="PF13378">
    <property type="entry name" value="MR_MLE_C"/>
    <property type="match status" value="1"/>
</dbReference>
<dbReference type="Gene3D" id="3.20.20.120">
    <property type="entry name" value="Enolase-like C-terminal domain"/>
    <property type="match status" value="1"/>
</dbReference>
<dbReference type="SFLD" id="SFLDG00179">
    <property type="entry name" value="mandelate_racemase"/>
    <property type="match status" value="1"/>
</dbReference>
<evidence type="ECO:0000259" key="4">
    <source>
        <dbReference type="SMART" id="SM00922"/>
    </source>
</evidence>
<accession>A0A381SJV8</accession>
<dbReference type="GO" id="GO:0016836">
    <property type="term" value="F:hydro-lyase activity"/>
    <property type="evidence" value="ECO:0007669"/>
    <property type="project" value="TreeGrafter"/>
</dbReference>
<dbReference type="SUPFAM" id="SSF54826">
    <property type="entry name" value="Enolase N-terminal domain-like"/>
    <property type="match status" value="1"/>
</dbReference>
<gene>
    <name evidence="5" type="ORF">METZ01_LOCUS54407</name>
</gene>
<dbReference type="InterPro" id="IPR029065">
    <property type="entry name" value="Enolase_C-like"/>
</dbReference>
<dbReference type="SUPFAM" id="SSF51604">
    <property type="entry name" value="Enolase C-terminal domain-like"/>
    <property type="match status" value="1"/>
</dbReference>